<dbReference type="AlphaFoldDB" id="A0A5S9PHS5"/>
<evidence type="ECO:0000256" key="2">
    <source>
        <dbReference type="ARBA" id="ARBA00023125"/>
    </source>
</evidence>
<keyword evidence="1" id="KW-0805">Transcription regulation</keyword>
<keyword evidence="3" id="KW-0804">Transcription</keyword>
<dbReference type="PANTHER" id="PTHR46796">
    <property type="entry name" value="HTH-TYPE TRANSCRIPTIONAL ACTIVATOR RHAS-RELATED"/>
    <property type="match status" value="1"/>
</dbReference>
<feature type="domain" description="HTH araC/xylS-type" evidence="4">
    <location>
        <begin position="203"/>
        <end position="301"/>
    </location>
</feature>
<evidence type="ECO:0000256" key="3">
    <source>
        <dbReference type="ARBA" id="ARBA00023163"/>
    </source>
</evidence>
<dbReference type="Gene3D" id="1.10.10.60">
    <property type="entry name" value="Homeodomain-like"/>
    <property type="match status" value="1"/>
</dbReference>
<dbReference type="PRINTS" id="PR00032">
    <property type="entry name" value="HTHARAC"/>
</dbReference>
<dbReference type="Proteomes" id="UP000434580">
    <property type="component" value="Unassembled WGS sequence"/>
</dbReference>
<gene>
    <name evidence="5" type="primary">rclR_1</name>
    <name evidence="5" type="ORF">DPBNPPHM_00930</name>
</gene>
<dbReference type="Pfam" id="PF12833">
    <property type="entry name" value="HTH_18"/>
    <property type="match status" value="1"/>
</dbReference>
<dbReference type="InterPro" id="IPR018062">
    <property type="entry name" value="HTH_AraC-typ_CS"/>
</dbReference>
<dbReference type="InterPro" id="IPR020449">
    <property type="entry name" value="Tscrpt_reg_AraC-type_HTH"/>
</dbReference>
<dbReference type="PROSITE" id="PS00041">
    <property type="entry name" value="HTH_ARAC_FAMILY_1"/>
    <property type="match status" value="1"/>
</dbReference>
<dbReference type="SUPFAM" id="SSF46689">
    <property type="entry name" value="Homeodomain-like"/>
    <property type="match status" value="2"/>
</dbReference>
<evidence type="ECO:0000259" key="4">
    <source>
        <dbReference type="PROSITE" id="PS01124"/>
    </source>
</evidence>
<dbReference type="InterPro" id="IPR032783">
    <property type="entry name" value="AraC_lig"/>
</dbReference>
<protein>
    <submittedName>
        <fullName evidence="5">RCS-specific HTH-type transcriptional activator RclR</fullName>
    </submittedName>
</protein>
<dbReference type="PROSITE" id="PS01124">
    <property type="entry name" value="HTH_ARAC_FAMILY_2"/>
    <property type="match status" value="1"/>
</dbReference>
<dbReference type="Pfam" id="PF12852">
    <property type="entry name" value="Cupin_6"/>
    <property type="match status" value="1"/>
</dbReference>
<dbReference type="InterPro" id="IPR009057">
    <property type="entry name" value="Homeodomain-like_sf"/>
</dbReference>
<organism evidence="5 6">
    <name type="scientific">BD1-7 clade bacterium</name>
    <dbReference type="NCBI Taxonomy" id="2029982"/>
    <lineage>
        <taxon>Bacteria</taxon>
        <taxon>Pseudomonadati</taxon>
        <taxon>Pseudomonadota</taxon>
        <taxon>Gammaproteobacteria</taxon>
        <taxon>Cellvibrionales</taxon>
        <taxon>Spongiibacteraceae</taxon>
        <taxon>BD1-7 clade</taxon>
    </lineage>
</organism>
<dbReference type="PANTHER" id="PTHR46796:SF7">
    <property type="entry name" value="ARAC FAMILY TRANSCRIPTIONAL REGULATOR"/>
    <property type="match status" value="1"/>
</dbReference>
<dbReference type="InterPro" id="IPR050204">
    <property type="entry name" value="AraC_XylS_family_regulators"/>
</dbReference>
<evidence type="ECO:0000313" key="6">
    <source>
        <dbReference type="Proteomes" id="UP000434580"/>
    </source>
</evidence>
<reference evidence="5 6" key="1">
    <citation type="submission" date="2019-11" db="EMBL/GenBank/DDBJ databases">
        <authorList>
            <person name="Holert J."/>
        </authorList>
    </citation>
    <scope>NUCLEOTIDE SEQUENCE [LARGE SCALE GENOMIC DNA]</scope>
    <source>
        <strain evidence="5">BC5_2</strain>
    </source>
</reference>
<accession>A0A5S9PHS5</accession>
<dbReference type="EMBL" id="CACSII010000012">
    <property type="protein sequence ID" value="CAA0103327.1"/>
    <property type="molecule type" value="Genomic_DNA"/>
</dbReference>
<evidence type="ECO:0000256" key="1">
    <source>
        <dbReference type="ARBA" id="ARBA00023015"/>
    </source>
</evidence>
<keyword evidence="2" id="KW-0238">DNA-binding</keyword>
<dbReference type="SMART" id="SM00342">
    <property type="entry name" value="HTH_ARAC"/>
    <property type="match status" value="1"/>
</dbReference>
<dbReference type="GO" id="GO:0043565">
    <property type="term" value="F:sequence-specific DNA binding"/>
    <property type="evidence" value="ECO:0007669"/>
    <property type="project" value="InterPro"/>
</dbReference>
<proteinExistence type="predicted"/>
<name>A0A5S9PHS5_9GAMM</name>
<dbReference type="InterPro" id="IPR018060">
    <property type="entry name" value="HTH_AraC"/>
</dbReference>
<dbReference type="GO" id="GO:0003700">
    <property type="term" value="F:DNA-binding transcription factor activity"/>
    <property type="evidence" value="ECO:0007669"/>
    <property type="project" value="InterPro"/>
</dbReference>
<dbReference type="OrthoDB" id="9783876at2"/>
<evidence type="ECO:0000313" key="5">
    <source>
        <dbReference type="EMBL" id="CAA0103327.1"/>
    </source>
</evidence>
<sequence length="301" mass="34437">MDVLSDILRTMHLRGSIYFGSCFCAPWGLDIEQGEKASFHIIERGQCWLRMDHLAEPVPLVGGDILILPHGSRHQISDQPDSFCQPGTPIVERIIANENPFEGQHENFKIICGYFKFKQDTQQPFFNALPDIIHLNQNDRQQFSWLDTALKLVVAEATSNKPGKSILMDRVTEVLFIQVIRAYIQLHHDDENFLAALNDKHISKALAVMHNQPDQPWTIETLANESGMSRSMFANRFHHLVGTTPMKYLLSCRMQLAKSQIEHGQASLYEIAEQVGYSSDSSFKKAFKRFFDRTPASYRKK</sequence>